<dbReference type="Ensembl" id="ENSEBUT00000024513.1">
    <property type="protein sequence ID" value="ENSEBUP00000023936.1"/>
    <property type="gene ID" value="ENSEBUG00000014750.1"/>
</dbReference>
<keyword evidence="4" id="KW-0963">Cytoplasm</keyword>
<dbReference type="GO" id="GO:0008380">
    <property type="term" value="P:RNA splicing"/>
    <property type="evidence" value="ECO:0007669"/>
    <property type="project" value="UniProtKB-KW"/>
</dbReference>
<accession>A0A8C4R4C2</accession>
<dbReference type="FunFam" id="3.30.70.330:FF:000023">
    <property type="entry name" value="Heterogeneous nuclear ribonucleoprotein q isoform"/>
    <property type="match status" value="1"/>
</dbReference>
<keyword evidence="5" id="KW-1017">Isopeptide bond</keyword>
<keyword evidence="8" id="KW-0677">Repeat</keyword>
<feature type="compositionally biased region" description="Gly residues" evidence="18">
    <location>
        <begin position="577"/>
        <end position="600"/>
    </location>
</feature>
<reference evidence="20" key="2">
    <citation type="submission" date="2025-09" db="UniProtKB">
        <authorList>
            <consortium name="Ensembl"/>
        </authorList>
    </citation>
    <scope>IDENTIFICATION</scope>
</reference>
<evidence type="ECO:0000313" key="21">
    <source>
        <dbReference type="Proteomes" id="UP000694388"/>
    </source>
</evidence>
<dbReference type="Gene3D" id="3.30.70.330">
    <property type="match status" value="3"/>
</dbReference>
<keyword evidence="12 17" id="KW-0694">RNA-binding</keyword>
<dbReference type="GO" id="GO:0005654">
    <property type="term" value="C:nucleoplasm"/>
    <property type="evidence" value="ECO:0007669"/>
    <property type="project" value="UniProtKB-SubCell"/>
</dbReference>
<keyword evidence="13" id="KW-0007">Acetylation</keyword>
<dbReference type="GO" id="GO:0005737">
    <property type="term" value="C:cytoplasm"/>
    <property type="evidence" value="ECO:0007669"/>
    <property type="project" value="UniProtKB-SubCell"/>
</dbReference>
<feature type="compositionally biased region" description="Acidic residues" evidence="18">
    <location>
        <begin position="41"/>
        <end position="69"/>
    </location>
</feature>
<evidence type="ECO:0000256" key="13">
    <source>
        <dbReference type="ARBA" id="ARBA00022990"/>
    </source>
</evidence>
<evidence type="ECO:0000256" key="2">
    <source>
        <dbReference type="ARBA" id="ARBA00004496"/>
    </source>
</evidence>
<evidence type="ECO:0000256" key="8">
    <source>
        <dbReference type="ARBA" id="ARBA00022737"/>
    </source>
</evidence>
<evidence type="ECO:0000256" key="3">
    <source>
        <dbReference type="ARBA" id="ARBA00004642"/>
    </source>
</evidence>
<dbReference type="Proteomes" id="UP000694388">
    <property type="component" value="Unplaced"/>
</dbReference>
<dbReference type="InterPro" id="IPR000504">
    <property type="entry name" value="RRM_dom"/>
</dbReference>
<evidence type="ECO:0000256" key="11">
    <source>
        <dbReference type="ARBA" id="ARBA00022848"/>
    </source>
</evidence>
<keyword evidence="14" id="KW-0508">mRNA splicing</keyword>
<feature type="region of interest" description="Disordered" evidence="18">
    <location>
        <begin position="446"/>
        <end position="483"/>
    </location>
</feature>
<dbReference type="NCBIfam" id="TIGR01648">
    <property type="entry name" value="hnRNP-R-Q"/>
    <property type="match status" value="1"/>
</dbReference>
<name>A0A8C4R4C2_EPTBU</name>
<evidence type="ECO:0000256" key="15">
    <source>
        <dbReference type="ARBA" id="ARBA00023242"/>
    </source>
</evidence>
<keyword evidence="15" id="KW-0539">Nucleus</keyword>
<protein>
    <recommendedName>
        <fullName evidence="19">RRM domain-containing protein</fullName>
    </recommendedName>
</protein>
<feature type="region of interest" description="Disordered" evidence="18">
    <location>
        <begin position="1"/>
        <end position="83"/>
    </location>
</feature>
<dbReference type="InterPro" id="IPR006535">
    <property type="entry name" value="HnRNP_R/Q_splicing_fac"/>
</dbReference>
<dbReference type="GO" id="GO:0006397">
    <property type="term" value="P:mRNA processing"/>
    <property type="evidence" value="ECO:0007669"/>
    <property type="project" value="UniProtKB-KW"/>
</dbReference>
<keyword evidence="16" id="KW-0687">Ribonucleoprotein</keyword>
<keyword evidence="6" id="KW-0507">mRNA processing</keyword>
<evidence type="ECO:0000256" key="12">
    <source>
        <dbReference type="ARBA" id="ARBA00022884"/>
    </source>
</evidence>
<evidence type="ECO:0000256" key="10">
    <source>
        <dbReference type="ARBA" id="ARBA00022843"/>
    </source>
</evidence>
<dbReference type="FunFam" id="3.30.70.330:FF:000027">
    <property type="entry name" value="Heterogeneous nuclear ribonucleoprotein q isoform"/>
    <property type="match status" value="1"/>
</dbReference>
<evidence type="ECO:0000313" key="20">
    <source>
        <dbReference type="Ensembl" id="ENSEBUP00000023936.1"/>
    </source>
</evidence>
<dbReference type="SMART" id="SM00360">
    <property type="entry name" value="RRM"/>
    <property type="match status" value="3"/>
</dbReference>
<feature type="region of interest" description="Disordered" evidence="18">
    <location>
        <begin position="569"/>
        <end position="604"/>
    </location>
</feature>
<dbReference type="InterPro" id="IPR035979">
    <property type="entry name" value="RBD_domain_sf"/>
</dbReference>
<comment type="subcellular location">
    <subcellularLocation>
        <location evidence="2">Cytoplasm</location>
    </subcellularLocation>
    <subcellularLocation>
        <location evidence="1">Microsome</location>
    </subcellularLocation>
    <subcellularLocation>
        <location evidence="3">Nucleus</location>
        <location evidence="3">Nucleoplasm</location>
    </subcellularLocation>
</comment>
<dbReference type="GeneTree" id="ENSGT00940000153511"/>
<dbReference type="GO" id="GO:0005681">
    <property type="term" value="C:spliceosomal complex"/>
    <property type="evidence" value="ECO:0007669"/>
    <property type="project" value="UniProtKB-KW"/>
</dbReference>
<dbReference type="FunFam" id="3.30.70.330:FF:000024">
    <property type="entry name" value="Heterogeneous nuclear ribonucleoprotein q isoform"/>
    <property type="match status" value="1"/>
</dbReference>
<keyword evidence="11" id="KW-0492">Microsome</keyword>
<evidence type="ECO:0000256" key="1">
    <source>
        <dbReference type="ARBA" id="ARBA00004144"/>
    </source>
</evidence>
<feature type="domain" description="RRM" evidence="19">
    <location>
        <begin position="376"/>
        <end position="446"/>
    </location>
</feature>
<dbReference type="PANTHER" id="PTHR21245">
    <property type="entry name" value="HETEROGENEOUS NUCLEAR RIBONUCLEOPROTEIN"/>
    <property type="match status" value="1"/>
</dbReference>
<dbReference type="Pfam" id="PF00076">
    <property type="entry name" value="RRM_1"/>
    <property type="match status" value="3"/>
</dbReference>
<proteinExistence type="predicted"/>
<organism evidence="20 21">
    <name type="scientific">Eptatretus burgeri</name>
    <name type="common">Inshore hagfish</name>
    <dbReference type="NCBI Taxonomy" id="7764"/>
    <lineage>
        <taxon>Eukaryota</taxon>
        <taxon>Metazoa</taxon>
        <taxon>Chordata</taxon>
        <taxon>Craniata</taxon>
        <taxon>Vertebrata</taxon>
        <taxon>Cyclostomata</taxon>
        <taxon>Myxini</taxon>
        <taxon>Myxiniformes</taxon>
        <taxon>Myxinidae</taxon>
        <taxon>Eptatretinae</taxon>
        <taxon>Eptatretus</taxon>
    </lineage>
</organism>
<dbReference type="GO" id="GO:0003723">
    <property type="term" value="F:RNA binding"/>
    <property type="evidence" value="ECO:0007669"/>
    <property type="project" value="UniProtKB-UniRule"/>
</dbReference>
<evidence type="ECO:0000256" key="5">
    <source>
        <dbReference type="ARBA" id="ARBA00022499"/>
    </source>
</evidence>
<evidence type="ECO:0000256" key="4">
    <source>
        <dbReference type="ARBA" id="ARBA00022490"/>
    </source>
</evidence>
<dbReference type="SUPFAM" id="SSF54928">
    <property type="entry name" value="RNA-binding domain, RBD"/>
    <property type="match status" value="3"/>
</dbReference>
<keyword evidence="9" id="KW-0256">Endoplasmic reticulum</keyword>
<evidence type="ECO:0000256" key="18">
    <source>
        <dbReference type="SAM" id="MobiDB-lite"/>
    </source>
</evidence>
<evidence type="ECO:0000256" key="17">
    <source>
        <dbReference type="PROSITE-ProRule" id="PRU00176"/>
    </source>
</evidence>
<dbReference type="InterPro" id="IPR041337">
    <property type="entry name" value="hnRNP_Q_AcD"/>
</dbReference>
<dbReference type="AlphaFoldDB" id="A0A8C4R4C2"/>
<dbReference type="Pfam" id="PF18360">
    <property type="entry name" value="hnRNP_Q_AcD"/>
    <property type="match status" value="1"/>
</dbReference>
<keyword evidence="10" id="KW-0832">Ubl conjugation</keyword>
<keyword evidence="7" id="KW-0747">Spliceosome</keyword>
<dbReference type="PROSITE" id="PS50102">
    <property type="entry name" value="RRM"/>
    <property type="match status" value="3"/>
</dbReference>
<dbReference type="CDD" id="cd12250">
    <property type="entry name" value="RRM2_hnRNPR_like"/>
    <property type="match status" value="1"/>
</dbReference>
<evidence type="ECO:0000259" key="19">
    <source>
        <dbReference type="PROSITE" id="PS50102"/>
    </source>
</evidence>
<keyword evidence="21" id="KW-1185">Reference proteome</keyword>
<dbReference type="CDD" id="cd12251">
    <property type="entry name" value="RRM3_hnRNPR_like"/>
    <property type="match status" value="1"/>
</dbReference>
<sequence>MEDHVNGGQKEAVETMEMGGVKTDPEPEAEPGAEVERGAEAEAEAEPEPEAGVEPEPEAEAEPDAEAEAEPDHDAEVESDATPHTDNFQFLLNYGLSRNVAESLDNIYMAGTICHGDLDERALEALKEFSEAGALSVLHQFKDSDLSHVQVLLDRTGYTLDVTTGQRKYGGPPPSSVYPGTQACEIIARSFGDYMIPPGHAVFVGKIPRDMYEDELVPLFEKTGEIFDLRLMMDPLTGLNRGYAFLTYCKRAAAQECVRQLDNHEIRSGRHLGICLSVANNRLFIGSIPKKKSRKEVQEEFSKIIEGLTEVILYQQVDDPRKNRGFCFLEFEEHKYAAQARRKLLGGKTRVFGHVVTVEWADPVDSPDPEIMARVKVLFVRKLANTVTEPQLETLFSQYGKLERVKKVKDFAFIHFDLRTAALKAMVELNGTDLDGETLEIVLAKPPDRKRKERQRNDMRGPGDYDDNWYGHPSPRLSRGHGGQGDFSCTEEWYGYEEPYDDYGYDYYDYRGGYDDPYYSNYEESWNQMPRVRSGRGGHRGLSSVPMSSYGPIPGGRSGGGYSAMHSSYGASHRGGSRSGTGGYGPRRGGGMARGGGGVGGKRKFEGIVQPETKRRQVGGQLPWASQPIAQQPLGACETSFHGLFDPGDPAWLQVTSTPPGHPPSLSKIFSALALLSGCSFVLSSTQFVDPLTAGLCVHVQMDFGIKSGEAELLYLWIFTPLRKDTIWQKDKNMQHITKVYSSFIELLHSFYLLAHPHFRFTSQNSPK</sequence>
<evidence type="ECO:0000256" key="6">
    <source>
        <dbReference type="ARBA" id="ARBA00022664"/>
    </source>
</evidence>
<evidence type="ECO:0000256" key="16">
    <source>
        <dbReference type="ARBA" id="ARBA00023274"/>
    </source>
</evidence>
<reference evidence="20" key="1">
    <citation type="submission" date="2025-08" db="UniProtKB">
        <authorList>
            <consortium name="Ensembl"/>
        </authorList>
    </citation>
    <scope>IDENTIFICATION</scope>
</reference>
<evidence type="ECO:0000256" key="7">
    <source>
        <dbReference type="ARBA" id="ARBA00022728"/>
    </source>
</evidence>
<dbReference type="CDD" id="cd12249">
    <property type="entry name" value="RRM1_hnRNPR_like"/>
    <property type="match status" value="1"/>
</dbReference>
<feature type="domain" description="RRM" evidence="19">
    <location>
        <begin position="200"/>
        <end position="279"/>
    </location>
</feature>
<feature type="domain" description="RRM" evidence="19">
    <location>
        <begin position="281"/>
        <end position="363"/>
    </location>
</feature>
<dbReference type="InterPro" id="IPR012677">
    <property type="entry name" value="Nucleotide-bd_a/b_plait_sf"/>
</dbReference>
<evidence type="ECO:0000256" key="14">
    <source>
        <dbReference type="ARBA" id="ARBA00023187"/>
    </source>
</evidence>
<evidence type="ECO:0000256" key="9">
    <source>
        <dbReference type="ARBA" id="ARBA00022824"/>
    </source>
</evidence>